<name>A0A6J6CNK4_9ZZZZ</name>
<proteinExistence type="predicted"/>
<reference evidence="1" key="1">
    <citation type="submission" date="2020-05" db="EMBL/GenBank/DDBJ databases">
        <authorList>
            <person name="Chiriac C."/>
            <person name="Salcher M."/>
            <person name="Ghai R."/>
            <person name="Kavagutti S V."/>
        </authorList>
    </citation>
    <scope>NUCLEOTIDE SEQUENCE</scope>
</reference>
<dbReference type="EMBL" id="CAEZSP010000107">
    <property type="protein sequence ID" value="CAB4551919.1"/>
    <property type="molecule type" value="Genomic_DNA"/>
</dbReference>
<organism evidence="1">
    <name type="scientific">freshwater metagenome</name>
    <dbReference type="NCBI Taxonomy" id="449393"/>
    <lineage>
        <taxon>unclassified sequences</taxon>
        <taxon>metagenomes</taxon>
        <taxon>ecological metagenomes</taxon>
    </lineage>
</organism>
<dbReference type="AlphaFoldDB" id="A0A6J6CNK4"/>
<protein>
    <submittedName>
        <fullName evidence="1">Unannotated protein</fullName>
    </submittedName>
</protein>
<sequence>MDLLFEDLRDQRFNDRSHRLWENYSKDGFKYAVALTICFDDFDIPELCSSISYRDCWPKNAYRISSRLWKHSNKIAYPKRMSASFGETAKSQIEWLSENTDWELCFISRQSGNWEQFAIENFQRLIQTEFKTDNYRYLTCPNECDDSCWQKIIYHGNEDILKLWNKRQ</sequence>
<accession>A0A6J6CNK4</accession>
<gene>
    <name evidence="1" type="ORF">UFOPK1440_01205</name>
</gene>
<evidence type="ECO:0000313" key="1">
    <source>
        <dbReference type="EMBL" id="CAB4551919.1"/>
    </source>
</evidence>